<dbReference type="Proteomes" id="UP001157502">
    <property type="component" value="Chromosome 33"/>
</dbReference>
<accession>A0ACC2F6U5</accession>
<evidence type="ECO:0000313" key="1">
    <source>
        <dbReference type="EMBL" id="KAJ7986955.1"/>
    </source>
</evidence>
<organism evidence="1 2">
    <name type="scientific">Dallia pectoralis</name>
    <name type="common">Alaska blackfish</name>
    <dbReference type="NCBI Taxonomy" id="75939"/>
    <lineage>
        <taxon>Eukaryota</taxon>
        <taxon>Metazoa</taxon>
        <taxon>Chordata</taxon>
        <taxon>Craniata</taxon>
        <taxon>Vertebrata</taxon>
        <taxon>Euteleostomi</taxon>
        <taxon>Actinopterygii</taxon>
        <taxon>Neopterygii</taxon>
        <taxon>Teleostei</taxon>
        <taxon>Protacanthopterygii</taxon>
        <taxon>Esociformes</taxon>
        <taxon>Umbridae</taxon>
        <taxon>Dallia</taxon>
    </lineage>
</organism>
<gene>
    <name evidence="1" type="ORF">DPEC_G00333740</name>
</gene>
<keyword evidence="2" id="KW-1185">Reference proteome</keyword>
<comment type="caution">
    <text evidence="1">The sequence shown here is derived from an EMBL/GenBank/DDBJ whole genome shotgun (WGS) entry which is preliminary data.</text>
</comment>
<proteinExistence type="predicted"/>
<sequence>MSRRVRCSPSHCEHGGRCSQSWSTFHCNCSSTGYSGATCHSCCEETNGKHFSLFLSQRLRRFHPSTSSRVKRTNTKETHLACTTSMWTEVAQSNHS</sequence>
<protein>
    <submittedName>
        <fullName evidence="1">Uncharacterized protein</fullName>
    </submittedName>
</protein>
<dbReference type="EMBL" id="CM055760">
    <property type="protein sequence ID" value="KAJ7986955.1"/>
    <property type="molecule type" value="Genomic_DNA"/>
</dbReference>
<reference evidence="1" key="1">
    <citation type="submission" date="2021-05" db="EMBL/GenBank/DDBJ databases">
        <authorList>
            <person name="Pan Q."/>
            <person name="Jouanno E."/>
            <person name="Zahm M."/>
            <person name="Klopp C."/>
            <person name="Cabau C."/>
            <person name="Louis A."/>
            <person name="Berthelot C."/>
            <person name="Parey E."/>
            <person name="Roest Crollius H."/>
            <person name="Montfort J."/>
            <person name="Robinson-Rechavi M."/>
            <person name="Bouchez O."/>
            <person name="Lampietro C."/>
            <person name="Lopez Roques C."/>
            <person name="Donnadieu C."/>
            <person name="Postlethwait J."/>
            <person name="Bobe J."/>
            <person name="Dillon D."/>
            <person name="Chandos A."/>
            <person name="von Hippel F."/>
            <person name="Guiguen Y."/>
        </authorList>
    </citation>
    <scope>NUCLEOTIDE SEQUENCE</scope>
    <source>
        <strain evidence="1">YG-Jan2019</strain>
    </source>
</reference>
<name>A0ACC2F6U5_DALPE</name>
<evidence type="ECO:0000313" key="2">
    <source>
        <dbReference type="Proteomes" id="UP001157502"/>
    </source>
</evidence>